<feature type="region of interest" description="Disordered" evidence="1">
    <location>
        <begin position="1"/>
        <end position="21"/>
    </location>
</feature>
<dbReference type="AlphaFoldDB" id="A0A1Q5TEG2"/>
<gene>
    <name evidence="2" type="ORF">PENSUB_9044</name>
</gene>
<name>A0A1Q5TEG2_9EURO</name>
<evidence type="ECO:0000313" key="3">
    <source>
        <dbReference type="Proteomes" id="UP000186955"/>
    </source>
</evidence>
<dbReference type="Proteomes" id="UP000186955">
    <property type="component" value="Unassembled WGS sequence"/>
</dbReference>
<proteinExistence type="predicted"/>
<dbReference type="EMBL" id="MNBE01000670">
    <property type="protein sequence ID" value="OKO98604.1"/>
    <property type="molecule type" value="Genomic_DNA"/>
</dbReference>
<reference evidence="2 3" key="1">
    <citation type="submission" date="2016-10" db="EMBL/GenBank/DDBJ databases">
        <title>Genome sequence of the ascomycete fungus Penicillium subrubescens.</title>
        <authorList>
            <person name="De Vries R.P."/>
            <person name="Peng M."/>
            <person name="Dilokpimol A."/>
            <person name="Hilden K."/>
            <person name="Makela M.R."/>
            <person name="Grigoriev I."/>
            <person name="Riley R."/>
            <person name="Granchi Z."/>
        </authorList>
    </citation>
    <scope>NUCLEOTIDE SEQUENCE [LARGE SCALE GENOMIC DNA]</scope>
    <source>
        <strain evidence="2 3">CBS 132785</strain>
    </source>
</reference>
<evidence type="ECO:0000313" key="2">
    <source>
        <dbReference type="EMBL" id="OKO98604.1"/>
    </source>
</evidence>
<keyword evidence="3" id="KW-1185">Reference proteome</keyword>
<organism evidence="2 3">
    <name type="scientific">Penicillium subrubescens</name>
    <dbReference type="NCBI Taxonomy" id="1316194"/>
    <lineage>
        <taxon>Eukaryota</taxon>
        <taxon>Fungi</taxon>
        <taxon>Dikarya</taxon>
        <taxon>Ascomycota</taxon>
        <taxon>Pezizomycotina</taxon>
        <taxon>Eurotiomycetes</taxon>
        <taxon>Eurotiomycetidae</taxon>
        <taxon>Eurotiales</taxon>
        <taxon>Aspergillaceae</taxon>
        <taxon>Penicillium</taxon>
    </lineage>
</organism>
<dbReference type="STRING" id="1316194.A0A1Q5TEG2"/>
<evidence type="ECO:0000256" key="1">
    <source>
        <dbReference type="SAM" id="MobiDB-lite"/>
    </source>
</evidence>
<protein>
    <submittedName>
        <fullName evidence="2">Uncharacterized protein</fullName>
    </submittedName>
</protein>
<sequence>MDQPAEPNTAAMHNVQRRRGSVGTTQLFDNIVSTSNFDRDEVDRLRKRFMKLDKVLRCFPKTGDSFIL</sequence>
<comment type="caution">
    <text evidence="2">The sequence shown here is derived from an EMBL/GenBank/DDBJ whole genome shotgun (WGS) entry which is preliminary data.</text>
</comment>
<accession>A0A1Q5TEG2</accession>